<feature type="transmembrane region" description="Helical" evidence="1">
    <location>
        <begin position="157"/>
        <end position="176"/>
    </location>
</feature>
<keyword evidence="1" id="KW-0472">Membrane</keyword>
<comment type="caution">
    <text evidence="3">The sequence shown here is derived from an EMBL/GenBank/DDBJ whole genome shotgun (WGS) entry which is preliminary data.</text>
</comment>
<reference evidence="3" key="1">
    <citation type="submission" date="2021-05" db="EMBL/GenBank/DDBJ databases">
        <title>The genome of the haptophyte Pavlova lutheri (Diacronema luteri, Pavlovales) - a model for lipid biosynthesis in eukaryotic algae.</title>
        <authorList>
            <person name="Hulatt C.J."/>
            <person name="Posewitz M.C."/>
        </authorList>
    </citation>
    <scope>NUCLEOTIDE SEQUENCE</scope>
    <source>
        <strain evidence="3">NIVA-4/92</strain>
    </source>
</reference>
<organism evidence="3 4">
    <name type="scientific">Diacronema lutheri</name>
    <name type="common">Unicellular marine alga</name>
    <name type="synonym">Monochrysis lutheri</name>
    <dbReference type="NCBI Taxonomy" id="2081491"/>
    <lineage>
        <taxon>Eukaryota</taxon>
        <taxon>Haptista</taxon>
        <taxon>Haptophyta</taxon>
        <taxon>Pavlovophyceae</taxon>
        <taxon>Pavlovales</taxon>
        <taxon>Pavlovaceae</taxon>
        <taxon>Diacronema</taxon>
    </lineage>
</organism>
<evidence type="ECO:0000256" key="2">
    <source>
        <dbReference type="SAM" id="SignalP"/>
    </source>
</evidence>
<dbReference type="EMBL" id="JAGTXO010000004">
    <property type="protein sequence ID" value="KAG8468716.1"/>
    <property type="molecule type" value="Genomic_DNA"/>
</dbReference>
<name>A0A8J5XH08_DIALT</name>
<proteinExistence type="predicted"/>
<keyword evidence="1" id="KW-1133">Transmembrane helix</keyword>
<dbReference type="OrthoDB" id="196088at2759"/>
<evidence type="ECO:0000313" key="3">
    <source>
        <dbReference type="EMBL" id="KAG8468716.1"/>
    </source>
</evidence>
<feature type="chain" id="PRO_5035278952" evidence="2">
    <location>
        <begin position="24"/>
        <end position="206"/>
    </location>
</feature>
<feature type="signal peptide" evidence="2">
    <location>
        <begin position="1"/>
        <end position="23"/>
    </location>
</feature>
<keyword evidence="2" id="KW-0732">Signal</keyword>
<keyword evidence="1" id="KW-0812">Transmembrane</keyword>
<keyword evidence="4" id="KW-1185">Reference proteome</keyword>
<evidence type="ECO:0000313" key="4">
    <source>
        <dbReference type="Proteomes" id="UP000751190"/>
    </source>
</evidence>
<evidence type="ECO:0000256" key="1">
    <source>
        <dbReference type="SAM" id="Phobius"/>
    </source>
</evidence>
<sequence length="206" mass="22488">MIGPTIVGRLVVALCCAAPLARSYRLPQLAPRSAAAARARPVAYMYDPNNPPQPPDLELTFEAQVFGADDTGYGPAGTLLRQGPTALINRITKPVDYELGILKFMAERRVTRREAQGNLDAVLSDPNSWLFNELQKKKDRNFKVPDYTMVNINPKSLALTAIWGLAIVALVLRVLLVGGPEWAQAHPDWTGNGARLLGRILDGSAF</sequence>
<dbReference type="AlphaFoldDB" id="A0A8J5XH08"/>
<gene>
    <name evidence="3" type="ORF">KFE25_013799</name>
</gene>
<accession>A0A8J5XH08</accession>
<protein>
    <submittedName>
        <fullName evidence="3">Uncharacterized protein</fullName>
    </submittedName>
</protein>
<dbReference type="Proteomes" id="UP000751190">
    <property type="component" value="Unassembled WGS sequence"/>
</dbReference>